<protein>
    <submittedName>
        <fullName evidence="2">Uncharacterized protein</fullName>
    </submittedName>
</protein>
<feature type="compositionally biased region" description="Low complexity" evidence="1">
    <location>
        <begin position="78"/>
        <end position="95"/>
    </location>
</feature>
<proteinExistence type="predicted"/>
<dbReference type="Proteomes" id="UP001150924">
    <property type="component" value="Unassembled WGS sequence"/>
</dbReference>
<feature type="region of interest" description="Disordered" evidence="1">
    <location>
        <begin position="74"/>
        <end position="95"/>
    </location>
</feature>
<comment type="caution">
    <text evidence="2">The sequence shown here is derived from an EMBL/GenBank/DDBJ whole genome shotgun (WGS) entry which is preliminary data.</text>
</comment>
<dbReference type="EMBL" id="JAPNKE010000002">
    <property type="protein sequence ID" value="MCY1013339.1"/>
    <property type="molecule type" value="Genomic_DNA"/>
</dbReference>
<evidence type="ECO:0000313" key="2">
    <source>
        <dbReference type="EMBL" id="MCY1013339.1"/>
    </source>
</evidence>
<gene>
    <name evidence="2" type="ORF">OV079_48995</name>
</gene>
<dbReference type="RefSeq" id="WP_267777193.1">
    <property type="nucleotide sequence ID" value="NZ_JAPNKE010000002.1"/>
</dbReference>
<keyword evidence="3" id="KW-1185">Reference proteome</keyword>
<name>A0A9X3EZM9_9BACT</name>
<sequence>MDTALEQFADLDGRLVDAAKDIKVLSQLAWPPQVGAEFLARWHAGDPRLPAVEPPRVRFDSNIRALASIMRECDRNHPSAATSTAPPAATSSRRR</sequence>
<accession>A0A9X3EZM9</accession>
<evidence type="ECO:0000313" key="3">
    <source>
        <dbReference type="Proteomes" id="UP001150924"/>
    </source>
</evidence>
<evidence type="ECO:0000256" key="1">
    <source>
        <dbReference type="SAM" id="MobiDB-lite"/>
    </source>
</evidence>
<organism evidence="2 3">
    <name type="scientific">Nannocystis pusilla</name>
    <dbReference type="NCBI Taxonomy" id="889268"/>
    <lineage>
        <taxon>Bacteria</taxon>
        <taxon>Pseudomonadati</taxon>
        <taxon>Myxococcota</taxon>
        <taxon>Polyangia</taxon>
        <taxon>Nannocystales</taxon>
        <taxon>Nannocystaceae</taxon>
        <taxon>Nannocystis</taxon>
    </lineage>
</organism>
<dbReference type="AlphaFoldDB" id="A0A9X3EZM9"/>
<reference evidence="2" key="1">
    <citation type="submission" date="2022-11" db="EMBL/GenBank/DDBJ databases">
        <title>Minimal conservation of predation-associated metabolite biosynthetic gene clusters underscores biosynthetic potential of Myxococcota including descriptions for ten novel species: Archangium lansinium sp. nov., Myxococcus landrumus sp. nov., Nannocystis bai.</title>
        <authorList>
            <person name="Ahearne A."/>
            <person name="Stevens C."/>
            <person name="Phillips K."/>
        </authorList>
    </citation>
    <scope>NUCLEOTIDE SEQUENCE</scope>
    <source>
        <strain evidence="2">Na p29</strain>
    </source>
</reference>